<organism evidence="4 5">
    <name type="scientific">Vibrio zhanjiangensis</name>
    <dbReference type="NCBI Taxonomy" id="1046128"/>
    <lineage>
        <taxon>Bacteria</taxon>
        <taxon>Pseudomonadati</taxon>
        <taxon>Pseudomonadota</taxon>
        <taxon>Gammaproteobacteria</taxon>
        <taxon>Vibrionales</taxon>
        <taxon>Vibrionaceae</taxon>
        <taxon>Vibrio</taxon>
    </lineage>
</organism>
<proteinExistence type="predicted"/>
<evidence type="ECO:0000256" key="3">
    <source>
        <dbReference type="PROSITE-ProRule" id="PRU00339"/>
    </source>
</evidence>
<dbReference type="InterPro" id="IPR011990">
    <property type="entry name" value="TPR-like_helical_dom_sf"/>
</dbReference>
<gene>
    <name evidence="4" type="ORF">GCM10007938_15790</name>
</gene>
<feature type="repeat" description="TPR" evidence="3">
    <location>
        <begin position="66"/>
        <end position="99"/>
    </location>
</feature>
<comment type="caution">
    <text evidence="4">The sequence shown here is derived from an EMBL/GenBank/DDBJ whole genome shotgun (WGS) entry which is preliminary data.</text>
</comment>
<evidence type="ECO:0000256" key="1">
    <source>
        <dbReference type="ARBA" id="ARBA00022737"/>
    </source>
</evidence>
<accession>A0ABQ6EYL1</accession>
<feature type="repeat" description="TPR" evidence="3">
    <location>
        <begin position="136"/>
        <end position="169"/>
    </location>
</feature>
<dbReference type="PROSITE" id="PS51257">
    <property type="entry name" value="PROKAR_LIPOPROTEIN"/>
    <property type="match status" value="1"/>
</dbReference>
<dbReference type="EMBL" id="BSPW01000026">
    <property type="protein sequence ID" value="GLT17801.1"/>
    <property type="molecule type" value="Genomic_DNA"/>
</dbReference>
<evidence type="ECO:0000256" key="2">
    <source>
        <dbReference type="ARBA" id="ARBA00022803"/>
    </source>
</evidence>
<evidence type="ECO:0000313" key="4">
    <source>
        <dbReference type="EMBL" id="GLT17801.1"/>
    </source>
</evidence>
<dbReference type="SUPFAM" id="SSF48452">
    <property type="entry name" value="TPR-like"/>
    <property type="match status" value="1"/>
</dbReference>
<feature type="repeat" description="TPR" evidence="3">
    <location>
        <begin position="32"/>
        <end position="65"/>
    </location>
</feature>
<dbReference type="Gene3D" id="1.25.40.10">
    <property type="entry name" value="Tetratricopeptide repeat domain"/>
    <property type="match status" value="1"/>
</dbReference>
<dbReference type="PROSITE" id="PS50005">
    <property type="entry name" value="TPR"/>
    <property type="match status" value="3"/>
</dbReference>
<keyword evidence="2 3" id="KW-0802">TPR repeat</keyword>
<dbReference type="PANTHER" id="PTHR44186">
    <property type="match status" value="1"/>
</dbReference>
<dbReference type="InterPro" id="IPR019734">
    <property type="entry name" value="TPR_rpt"/>
</dbReference>
<sequence length="216" mass="24888">MRLFLSLTAAFLTACVSSSGEYDSHSKQQHKADARIELGMRYLQQSNMVKAKQNFQMALKHAPSYYRSQLAMARYFEAVSDYDQALKKYQNALESEPNNGQVLNDYGSFLCKRKKYQLAQAQLTKAVKQDDYFHIADSYENAALCWLKQNRPIEALASFRQAIAHDPKRPQTLLNLAKLEIEQGHLDAAKTHLHQFEIKFGQHPLLIMLLEELNQY</sequence>
<reference evidence="5" key="1">
    <citation type="journal article" date="2019" name="Int. J. Syst. Evol. Microbiol.">
        <title>The Global Catalogue of Microorganisms (GCM) 10K type strain sequencing project: providing services to taxonomists for standard genome sequencing and annotation.</title>
        <authorList>
            <consortium name="The Broad Institute Genomics Platform"/>
            <consortium name="The Broad Institute Genome Sequencing Center for Infectious Disease"/>
            <person name="Wu L."/>
            <person name="Ma J."/>
        </authorList>
    </citation>
    <scope>NUCLEOTIDE SEQUENCE [LARGE SCALE GENOMIC DNA]</scope>
    <source>
        <strain evidence="5">NBRC 108723</strain>
    </source>
</reference>
<dbReference type="InterPro" id="IPR013360">
    <property type="entry name" value="Pilus_4_PilW"/>
</dbReference>
<keyword evidence="5" id="KW-1185">Reference proteome</keyword>
<dbReference type="PANTHER" id="PTHR44186:SF1">
    <property type="entry name" value="BARDET-BIEDL SYNDROME 4 PROTEIN"/>
    <property type="match status" value="1"/>
</dbReference>
<dbReference type="Pfam" id="PF13432">
    <property type="entry name" value="TPR_16"/>
    <property type="match status" value="1"/>
</dbReference>
<dbReference type="SMART" id="SM00028">
    <property type="entry name" value="TPR"/>
    <property type="match status" value="5"/>
</dbReference>
<name>A0ABQ6EYL1_9VIBR</name>
<evidence type="ECO:0000313" key="5">
    <source>
        <dbReference type="Proteomes" id="UP001157138"/>
    </source>
</evidence>
<dbReference type="RefSeq" id="WP_284191703.1">
    <property type="nucleotide sequence ID" value="NZ_BSPW01000026.1"/>
</dbReference>
<dbReference type="Pfam" id="PF14559">
    <property type="entry name" value="TPR_19"/>
    <property type="match status" value="1"/>
</dbReference>
<dbReference type="NCBIfam" id="TIGR02521">
    <property type="entry name" value="type_IV_pilW"/>
    <property type="match status" value="1"/>
</dbReference>
<protein>
    <submittedName>
        <fullName evidence="4">Type IV pilus biogenesis/stability protein PilW</fullName>
    </submittedName>
</protein>
<dbReference type="Proteomes" id="UP001157138">
    <property type="component" value="Unassembled WGS sequence"/>
</dbReference>
<keyword evidence="1" id="KW-0677">Repeat</keyword>